<gene>
    <name evidence="4" type="ORF">SAMN05443248_5577</name>
</gene>
<dbReference type="InterPro" id="IPR004136">
    <property type="entry name" value="NMO"/>
</dbReference>
<dbReference type="PANTHER" id="PTHR32332">
    <property type="entry name" value="2-NITROPROPANE DIOXYGENASE"/>
    <property type="match status" value="1"/>
</dbReference>
<dbReference type="Proteomes" id="UP000189796">
    <property type="component" value="Chromosome I"/>
</dbReference>
<name>A0A1M5USP3_9BRAD</name>
<dbReference type="Pfam" id="PF03060">
    <property type="entry name" value="NMO"/>
    <property type="match status" value="2"/>
</dbReference>
<evidence type="ECO:0000313" key="4">
    <source>
        <dbReference type="EMBL" id="SHH65956.1"/>
    </source>
</evidence>
<accession>A0A1M5USP3</accession>
<keyword evidence="1" id="KW-0285">Flavoprotein</keyword>
<dbReference type="GO" id="GO:0018580">
    <property type="term" value="F:nitronate monooxygenase activity"/>
    <property type="evidence" value="ECO:0007669"/>
    <property type="project" value="InterPro"/>
</dbReference>
<organism evidence="4 5">
    <name type="scientific">Bradyrhizobium erythrophlei</name>
    <dbReference type="NCBI Taxonomy" id="1437360"/>
    <lineage>
        <taxon>Bacteria</taxon>
        <taxon>Pseudomonadati</taxon>
        <taxon>Pseudomonadota</taxon>
        <taxon>Alphaproteobacteria</taxon>
        <taxon>Hyphomicrobiales</taxon>
        <taxon>Nitrobacteraceae</taxon>
        <taxon>Bradyrhizobium</taxon>
    </lineage>
</organism>
<evidence type="ECO:0000313" key="5">
    <source>
        <dbReference type="Proteomes" id="UP000189796"/>
    </source>
</evidence>
<dbReference type="CDD" id="cd04730">
    <property type="entry name" value="NPD_like"/>
    <property type="match status" value="1"/>
</dbReference>
<evidence type="ECO:0000256" key="3">
    <source>
        <dbReference type="ARBA" id="ARBA00023002"/>
    </source>
</evidence>
<dbReference type="AlphaFoldDB" id="A0A1M5USP3"/>
<dbReference type="OrthoDB" id="9778912at2"/>
<dbReference type="RefSeq" id="WP_079604164.1">
    <property type="nucleotide sequence ID" value="NZ_LT670817.1"/>
</dbReference>
<dbReference type="InterPro" id="IPR013785">
    <property type="entry name" value="Aldolase_TIM"/>
</dbReference>
<keyword evidence="4" id="KW-0223">Dioxygenase</keyword>
<dbReference type="Gene3D" id="3.20.20.70">
    <property type="entry name" value="Aldolase class I"/>
    <property type="match status" value="1"/>
</dbReference>
<keyword evidence="2" id="KW-0288">FMN</keyword>
<dbReference type="SUPFAM" id="SSF51412">
    <property type="entry name" value="Inosine monophosphate dehydrogenase (IMPDH)"/>
    <property type="match status" value="1"/>
</dbReference>
<dbReference type="PANTHER" id="PTHR32332:SF20">
    <property type="entry name" value="2-NITROPROPANE DIOXYGENASE-LIKE PROTEIN"/>
    <property type="match status" value="1"/>
</dbReference>
<dbReference type="GO" id="GO:0051213">
    <property type="term" value="F:dioxygenase activity"/>
    <property type="evidence" value="ECO:0007669"/>
    <property type="project" value="UniProtKB-KW"/>
</dbReference>
<evidence type="ECO:0000256" key="2">
    <source>
        <dbReference type="ARBA" id="ARBA00022643"/>
    </source>
</evidence>
<dbReference type="EMBL" id="LT670817">
    <property type="protein sequence ID" value="SHH65956.1"/>
    <property type="molecule type" value="Genomic_DNA"/>
</dbReference>
<proteinExistence type="predicted"/>
<keyword evidence="3" id="KW-0560">Oxidoreductase</keyword>
<sequence>MEDFVLKTRITEQYGLKVPFINAGMAFIATAPLVRAVCKAGGMGMLGAAAMPPDVLQAAIRDIKAADPACFGVDIIARFSGMEHIEVCVTEKVPVVVFFWDDAPDEWLSRLRTAGSHIWFQVGSVDEAKAALRRGAQGLVVQGSEAGGHNRATAATFSLLPAVIDAVPSVPVVAAGGIADGRTVAAALALGADAVWVGTRLVASFEAYAHPQYKDRIVAAGVEDTARHLIFGPEFPDASTRGLRNRIVREWERRDDPPPYLSVPDSELPVIGQARLYGQEFPMKRFCGFPPTPEFTGDLEEMSLLAGESVGQTTRLMNAAGIIDEMISGAEAVIRKRLGPMVVD</sequence>
<protein>
    <submittedName>
        <fullName evidence="4">NAD(P)H-dependent flavin oxidoreductase YrpB, nitropropane dioxygenase family</fullName>
    </submittedName>
</protein>
<evidence type="ECO:0000256" key="1">
    <source>
        <dbReference type="ARBA" id="ARBA00022630"/>
    </source>
</evidence>
<reference evidence="4 5" key="1">
    <citation type="submission" date="2016-11" db="EMBL/GenBank/DDBJ databases">
        <authorList>
            <person name="Jaros S."/>
            <person name="Januszkiewicz K."/>
            <person name="Wedrychowicz H."/>
        </authorList>
    </citation>
    <scope>NUCLEOTIDE SEQUENCE [LARGE SCALE GENOMIC DNA]</scope>
    <source>
        <strain evidence="4 5">GAS138</strain>
    </source>
</reference>